<geneLocation type="chloroplast" evidence="2"/>
<protein>
    <submittedName>
        <fullName evidence="2">Uncharacterized protein</fullName>
    </submittedName>
</protein>
<dbReference type="AlphaFoldDB" id="A0A386AY84"/>
<reference evidence="2" key="1">
    <citation type="submission" date="2018-07" db="EMBL/GenBank/DDBJ databases">
        <authorList>
            <person name="Quirk P.G."/>
            <person name="Krulwich T.A."/>
        </authorList>
    </citation>
    <scope>NUCLEOTIDE SEQUENCE</scope>
</reference>
<evidence type="ECO:0000313" key="2">
    <source>
        <dbReference type="EMBL" id="AYC64392.1"/>
    </source>
</evidence>
<keyword evidence="2" id="KW-0150">Chloroplast</keyword>
<dbReference type="EMBL" id="MH591096">
    <property type="protein sequence ID" value="AYC64392.1"/>
    <property type="molecule type" value="Genomic_DNA"/>
</dbReference>
<keyword evidence="1" id="KW-0472">Membrane</keyword>
<feature type="transmembrane region" description="Helical" evidence="1">
    <location>
        <begin position="12"/>
        <end position="34"/>
    </location>
</feature>
<gene>
    <name evidence="2" type="primary">orf330</name>
</gene>
<organism evidence="2">
    <name type="scientific">Pseudochlorodesmis sp. HV01306b</name>
    <dbReference type="NCBI Taxonomy" id="2358489"/>
    <lineage>
        <taxon>Eukaryota</taxon>
        <taxon>Viridiplantae</taxon>
        <taxon>Chlorophyta</taxon>
        <taxon>core chlorophytes</taxon>
        <taxon>Ulvophyceae</taxon>
        <taxon>TCBD clade</taxon>
        <taxon>Bryopsidales</taxon>
        <taxon>Bryopsidineae</taxon>
        <taxon>Bryopsidaceae</taxon>
        <taxon>Pseudochlorodesmis</taxon>
    </lineage>
</organism>
<keyword evidence="1" id="KW-1133">Transmembrane helix</keyword>
<proteinExistence type="predicted"/>
<evidence type="ECO:0000256" key="1">
    <source>
        <dbReference type="SAM" id="Phobius"/>
    </source>
</evidence>
<sequence>MEKKNDGHLSFFTGMYSLIQISAVGIAILKGMVFSTSREMVYKRILQPQEAFVMKSPVNEDSIKVKVPKNVASISVSISARPSIKIQIKKDKNLIFNPDNFQNKKKQKFSRRFFNWGGGISVACYGGYKLYKHCLYFKDSSSSSLSVSVLHTIQNHIIHGETDLSSEAMYPKKIQQQLPVYFQRGLGQFLDSSKNRRQLQARIKRINKNPRYFVRPMETFCFDLLSWSAYWTLVPEYQKRHYNNYLQSLHNLDELCGFKFQELDARYGINGCTPFQKKLDLPTMVEAFQNQHHDSPALIEDCEVFTDSLTKLIKDFWTLSFQMWPYQLWP</sequence>
<keyword evidence="1" id="KW-0812">Transmembrane</keyword>
<accession>A0A386AY84</accession>
<name>A0A386AY84_9CHLO</name>
<reference evidence="2" key="2">
    <citation type="journal article" date="2019" name="Mol. Phylogenet. Evol.">
        <title>Reassessment of the classification of bryopsidales (chlorophyta) based on chloroplast phylogenomic analyses.</title>
        <authorList>
            <person name="Cremen M.C."/>
            <person name="Leliaert F."/>
            <person name="West J."/>
            <person name="Lam D.W."/>
            <person name="Shimada S."/>
            <person name="Lopez-Bautista J.M."/>
            <person name="Verbruggen H."/>
        </authorList>
    </citation>
    <scope>NUCLEOTIDE SEQUENCE</scope>
</reference>
<keyword evidence="2" id="KW-0934">Plastid</keyword>